<gene>
    <name evidence="2" type="ordered locus">FsymDg_2958</name>
</gene>
<protein>
    <recommendedName>
        <fullName evidence="1">Polymerase beta nucleotidyltransferase domain-containing protein</fullName>
    </recommendedName>
</protein>
<sequence length="189" mass="20675">MPRGCCVWDDRGMDKTLVTSATGDAVAVLRQAGAQFAYLHGSRAVGGQRADSDIDIAAFFGGPRPPGSFDILLPPGVDLLVLDSVPLELAGRIAAGGRLLFEDDRGARVRWEAMTRKIYFDELPRSTRAHREFAAAVLDRNAWPVVDEVRVLRLLRAITDDLSVLRHESGAGDERRADPIWLRGVKSPS</sequence>
<dbReference type="Pfam" id="PF18765">
    <property type="entry name" value="Polbeta"/>
    <property type="match status" value="1"/>
</dbReference>
<keyword evidence="3" id="KW-1185">Reference proteome</keyword>
<evidence type="ECO:0000313" key="3">
    <source>
        <dbReference type="Proteomes" id="UP000001549"/>
    </source>
</evidence>
<evidence type="ECO:0000313" key="2">
    <source>
        <dbReference type="EMBL" id="AEH10277.1"/>
    </source>
</evidence>
<dbReference type="Gene3D" id="3.30.460.10">
    <property type="entry name" value="Beta Polymerase, domain 2"/>
    <property type="match status" value="1"/>
</dbReference>
<name>F8B6R2_9ACTN</name>
<dbReference type="AlphaFoldDB" id="F8B6R2"/>
<dbReference type="CDD" id="cd05403">
    <property type="entry name" value="NT_KNTase_like"/>
    <property type="match status" value="1"/>
</dbReference>
<accession>F8B6R2</accession>
<dbReference type="HOGENOM" id="CLU_123264_0_0_11"/>
<feature type="domain" description="Polymerase beta nucleotidyltransferase" evidence="1">
    <location>
        <begin position="33"/>
        <end position="104"/>
    </location>
</feature>
<dbReference type="SUPFAM" id="SSF81301">
    <property type="entry name" value="Nucleotidyltransferase"/>
    <property type="match status" value="1"/>
</dbReference>
<dbReference type="eggNOG" id="COG1708">
    <property type="taxonomic scope" value="Bacteria"/>
</dbReference>
<dbReference type="InterPro" id="IPR041633">
    <property type="entry name" value="Polbeta"/>
</dbReference>
<evidence type="ECO:0000259" key="1">
    <source>
        <dbReference type="Pfam" id="PF18765"/>
    </source>
</evidence>
<dbReference type="InterPro" id="IPR043519">
    <property type="entry name" value="NT_sf"/>
</dbReference>
<dbReference type="Proteomes" id="UP000001549">
    <property type="component" value="Chromosome"/>
</dbReference>
<proteinExistence type="predicted"/>
<reference evidence="2 3" key="1">
    <citation type="submission" date="2011-05" db="EMBL/GenBank/DDBJ databases">
        <title>Complete sequence of chromosome of Frankia symbiont of Datisca glomerata.</title>
        <authorList>
            <consortium name="US DOE Joint Genome Institute"/>
            <person name="Lucas S."/>
            <person name="Han J."/>
            <person name="Lapidus A."/>
            <person name="Cheng J.-F."/>
            <person name="Goodwin L."/>
            <person name="Pitluck S."/>
            <person name="Peters L."/>
            <person name="Mikhailova N."/>
            <person name="Chertkov O."/>
            <person name="Teshima H."/>
            <person name="Han C."/>
            <person name="Tapia R."/>
            <person name="Land M."/>
            <person name="Hauser L."/>
            <person name="Kyrpides N."/>
            <person name="Ivanova N."/>
            <person name="Pagani I."/>
            <person name="Berry A."/>
            <person name="Pawlowski K."/>
            <person name="Persson T."/>
            <person name="Vanden Heuvel B."/>
            <person name="Benson D."/>
            <person name="Woyke T."/>
        </authorList>
    </citation>
    <scope>NUCLEOTIDE SEQUENCE [LARGE SCALE GENOMIC DNA]</scope>
    <source>
        <strain evidence="3">4085684</strain>
    </source>
</reference>
<dbReference type="KEGG" id="fsy:FsymDg_2958"/>
<organism evidence="2 3">
    <name type="scientific">Candidatus Protofrankia datiscae</name>
    <dbReference type="NCBI Taxonomy" id="2716812"/>
    <lineage>
        <taxon>Bacteria</taxon>
        <taxon>Bacillati</taxon>
        <taxon>Actinomycetota</taxon>
        <taxon>Actinomycetes</taxon>
        <taxon>Frankiales</taxon>
        <taxon>Frankiaceae</taxon>
        <taxon>Protofrankia</taxon>
    </lineage>
</organism>
<dbReference type="EMBL" id="CP002801">
    <property type="protein sequence ID" value="AEH10277.1"/>
    <property type="molecule type" value="Genomic_DNA"/>
</dbReference>